<evidence type="ECO:0000313" key="1">
    <source>
        <dbReference type="EMBL" id="CAK5076152.1"/>
    </source>
</evidence>
<comment type="caution">
    <text evidence="1">The sequence shown here is derived from an EMBL/GenBank/DDBJ whole genome shotgun (WGS) entry which is preliminary data.</text>
</comment>
<dbReference type="Proteomes" id="UP001497535">
    <property type="component" value="Unassembled WGS sequence"/>
</dbReference>
<gene>
    <name evidence="1" type="ORF">MENTE1834_LOCUS23008</name>
</gene>
<sequence>MLKKFGKIFVNSGFAQVPNLSLAPKMSRRLNNPFAPRARAKNVPAPKRPHSLFPCGLPKKDCEYMGQSTRHKIIFPLVHMKFFLVYSSFVT</sequence>
<reference evidence="1" key="1">
    <citation type="submission" date="2023-11" db="EMBL/GenBank/DDBJ databases">
        <authorList>
            <person name="Poullet M."/>
        </authorList>
    </citation>
    <scope>NUCLEOTIDE SEQUENCE</scope>
    <source>
        <strain evidence="1">E1834</strain>
    </source>
</reference>
<keyword evidence="2" id="KW-1185">Reference proteome</keyword>
<protein>
    <submittedName>
        <fullName evidence="1">Uncharacterized protein</fullName>
    </submittedName>
</protein>
<name>A0ACB0ZAU0_MELEN</name>
<accession>A0ACB0ZAU0</accession>
<proteinExistence type="predicted"/>
<organism evidence="1 2">
    <name type="scientific">Meloidogyne enterolobii</name>
    <name type="common">Root-knot nematode worm</name>
    <name type="synonym">Meloidogyne mayaguensis</name>
    <dbReference type="NCBI Taxonomy" id="390850"/>
    <lineage>
        <taxon>Eukaryota</taxon>
        <taxon>Metazoa</taxon>
        <taxon>Ecdysozoa</taxon>
        <taxon>Nematoda</taxon>
        <taxon>Chromadorea</taxon>
        <taxon>Rhabditida</taxon>
        <taxon>Tylenchina</taxon>
        <taxon>Tylenchomorpha</taxon>
        <taxon>Tylenchoidea</taxon>
        <taxon>Meloidogynidae</taxon>
        <taxon>Meloidogyninae</taxon>
        <taxon>Meloidogyne</taxon>
    </lineage>
</organism>
<evidence type="ECO:0000313" key="2">
    <source>
        <dbReference type="Proteomes" id="UP001497535"/>
    </source>
</evidence>
<dbReference type="EMBL" id="CAVMJV010000029">
    <property type="protein sequence ID" value="CAK5076152.1"/>
    <property type="molecule type" value="Genomic_DNA"/>
</dbReference>